<dbReference type="EMBL" id="CM029037">
    <property type="protein sequence ID" value="KAG2660600.1"/>
    <property type="molecule type" value="Genomic_DNA"/>
</dbReference>
<dbReference type="Proteomes" id="UP000823388">
    <property type="component" value="Chromosome 1K"/>
</dbReference>
<feature type="chain" id="PRO_5035762253" description="Pectinesterase inhibitor domain-containing protein" evidence="4">
    <location>
        <begin position="25"/>
        <end position="177"/>
    </location>
</feature>
<gene>
    <name evidence="6" type="ORF">PVAP13_1KG453700</name>
</gene>
<comment type="similarity">
    <text evidence="3">Belongs to the PMEI family.</text>
</comment>
<keyword evidence="1 4" id="KW-0732">Signal</keyword>
<keyword evidence="7" id="KW-1185">Reference proteome</keyword>
<dbReference type="InterPro" id="IPR035513">
    <property type="entry name" value="Invertase/methylesterase_inhib"/>
</dbReference>
<sequence>MRSSSMVQLIAIVLLAVAIARGLAVSGSSVINATCAQLQPLWPYNYCVGALSGDPAATAATDVRGVAAAAVNITTTKAASTLRVISYLVGELSTCREYYGNMLQSLADVRVDLDAGRFSDASFEISANASARPMDCDIFLFEGNAHKDPIAQENTENSLLAGLASDILRLLESKPSN</sequence>
<dbReference type="Gene3D" id="1.20.140.40">
    <property type="entry name" value="Invertase/pectin methylesterase inhibitor family protein"/>
    <property type="match status" value="1"/>
</dbReference>
<evidence type="ECO:0000256" key="2">
    <source>
        <dbReference type="ARBA" id="ARBA00023157"/>
    </source>
</evidence>
<dbReference type="PANTHER" id="PTHR35357">
    <property type="entry name" value="OS02G0537100 PROTEIN"/>
    <property type="match status" value="1"/>
</dbReference>
<evidence type="ECO:0000256" key="1">
    <source>
        <dbReference type="ARBA" id="ARBA00022729"/>
    </source>
</evidence>
<organism evidence="6 7">
    <name type="scientific">Panicum virgatum</name>
    <name type="common">Blackwell switchgrass</name>
    <dbReference type="NCBI Taxonomy" id="38727"/>
    <lineage>
        <taxon>Eukaryota</taxon>
        <taxon>Viridiplantae</taxon>
        <taxon>Streptophyta</taxon>
        <taxon>Embryophyta</taxon>
        <taxon>Tracheophyta</taxon>
        <taxon>Spermatophyta</taxon>
        <taxon>Magnoliopsida</taxon>
        <taxon>Liliopsida</taxon>
        <taxon>Poales</taxon>
        <taxon>Poaceae</taxon>
        <taxon>PACMAD clade</taxon>
        <taxon>Panicoideae</taxon>
        <taxon>Panicodae</taxon>
        <taxon>Paniceae</taxon>
        <taxon>Panicinae</taxon>
        <taxon>Panicum</taxon>
        <taxon>Panicum sect. Hiantes</taxon>
    </lineage>
</organism>
<dbReference type="OrthoDB" id="679957at2759"/>
<evidence type="ECO:0000313" key="6">
    <source>
        <dbReference type="EMBL" id="KAG2660600.1"/>
    </source>
</evidence>
<dbReference type="SUPFAM" id="SSF101148">
    <property type="entry name" value="Plant invertase/pectin methylesterase inhibitor"/>
    <property type="match status" value="1"/>
</dbReference>
<reference evidence="6" key="1">
    <citation type="submission" date="2020-05" db="EMBL/GenBank/DDBJ databases">
        <title>WGS assembly of Panicum virgatum.</title>
        <authorList>
            <person name="Lovell J.T."/>
            <person name="Jenkins J."/>
            <person name="Shu S."/>
            <person name="Juenger T.E."/>
            <person name="Schmutz J."/>
        </authorList>
    </citation>
    <scope>NUCLEOTIDE SEQUENCE</scope>
    <source>
        <strain evidence="6">AP13</strain>
    </source>
</reference>
<feature type="signal peptide" evidence="4">
    <location>
        <begin position="1"/>
        <end position="24"/>
    </location>
</feature>
<dbReference type="NCBIfam" id="TIGR01614">
    <property type="entry name" value="PME_inhib"/>
    <property type="match status" value="1"/>
</dbReference>
<evidence type="ECO:0000313" key="7">
    <source>
        <dbReference type="Proteomes" id="UP000823388"/>
    </source>
</evidence>
<evidence type="ECO:0000256" key="4">
    <source>
        <dbReference type="SAM" id="SignalP"/>
    </source>
</evidence>
<evidence type="ECO:0000256" key="3">
    <source>
        <dbReference type="ARBA" id="ARBA00038471"/>
    </source>
</evidence>
<keyword evidence="2" id="KW-1015">Disulfide bond</keyword>
<dbReference type="Pfam" id="PF04043">
    <property type="entry name" value="PMEI"/>
    <property type="match status" value="1"/>
</dbReference>
<accession>A0A8T0XKZ9</accession>
<feature type="domain" description="Pectinesterase inhibitor" evidence="5">
    <location>
        <begin position="30"/>
        <end position="168"/>
    </location>
</feature>
<dbReference type="PANTHER" id="PTHR35357:SF8">
    <property type="entry name" value="OS01G0111000 PROTEIN"/>
    <property type="match status" value="1"/>
</dbReference>
<dbReference type="AlphaFoldDB" id="A0A8T0XKZ9"/>
<proteinExistence type="inferred from homology"/>
<evidence type="ECO:0000259" key="5">
    <source>
        <dbReference type="Pfam" id="PF04043"/>
    </source>
</evidence>
<protein>
    <recommendedName>
        <fullName evidence="5">Pectinesterase inhibitor domain-containing protein</fullName>
    </recommendedName>
</protein>
<dbReference type="InterPro" id="IPR006501">
    <property type="entry name" value="Pectinesterase_inhib_dom"/>
</dbReference>
<name>A0A8T0XKZ9_PANVG</name>
<comment type="caution">
    <text evidence="6">The sequence shown here is derived from an EMBL/GenBank/DDBJ whole genome shotgun (WGS) entry which is preliminary data.</text>
</comment>
<dbReference type="GO" id="GO:0004857">
    <property type="term" value="F:enzyme inhibitor activity"/>
    <property type="evidence" value="ECO:0007669"/>
    <property type="project" value="InterPro"/>
</dbReference>